<evidence type="ECO:0000313" key="2">
    <source>
        <dbReference type="Proteomes" id="UP000828251"/>
    </source>
</evidence>
<gene>
    <name evidence="1" type="ORF">J1N35_022586</name>
</gene>
<evidence type="ECO:0000313" key="1">
    <source>
        <dbReference type="EMBL" id="KAH1082825.1"/>
    </source>
</evidence>
<protein>
    <submittedName>
        <fullName evidence="1">Uncharacterized protein</fullName>
    </submittedName>
</protein>
<organism evidence="1 2">
    <name type="scientific">Gossypium stocksii</name>
    <dbReference type="NCBI Taxonomy" id="47602"/>
    <lineage>
        <taxon>Eukaryota</taxon>
        <taxon>Viridiplantae</taxon>
        <taxon>Streptophyta</taxon>
        <taxon>Embryophyta</taxon>
        <taxon>Tracheophyta</taxon>
        <taxon>Spermatophyta</taxon>
        <taxon>Magnoliopsida</taxon>
        <taxon>eudicotyledons</taxon>
        <taxon>Gunneridae</taxon>
        <taxon>Pentapetalae</taxon>
        <taxon>rosids</taxon>
        <taxon>malvids</taxon>
        <taxon>Malvales</taxon>
        <taxon>Malvaceae</taxon>
        <taxon>Malvoideae</taxon>
        <taxon>Gossypium</taxon>
    </lineage>
</organism>
<dbReference type="Proteomes" id="UP000828251">
    <property type="component" value="Unassembled WGS sequence"/>
</dbReference>
<comment type="caution">
    <text evidence="1">The sequence shown here is derived from an EMBL/GenBank/DDBJ whole genome shotgun (WGS) entry which is preliminary data.</text>
</comment>
<sequence length="88" mass="9803">MKKRIRAEESTQKFESIECLQLIRHKPSKGPTTKVTPSSTVLALLEIPSLPKVLPPQPDSPIQYSNPLLSESLLETNPVIQSMVEPIK</sequence>
<keyword evidence="2" id="KW-1185">Reference proteome</keyword>
<reference evidence="1 2" key="1">
    <citation type="journal article" date="2021" name="Plant Biotechnol. J.">
        <title>Multi-omics assisted identification of the key and species-specific regulatory components of drought-tolerant mechanisms in Gossypium stocksii.</title>
        <authorList>
            <person name="Yu D."/>
            <person name="Ke L."/>
            <person name="Zhang D."/>
            <person name="Wu Y."/>
            <person name="Sun Y."/>
            <person name="Mei J."/>
            <person name="Sun J."/>
            <person name="Sun Y."/>
        </authorList>
    </citation>
    <scope>NUCLEOTIDE SEQUENCE [LARGE SCALE GENOMIC DNA]</scope>
    <source>
        <strain evidence="2">cv. E1</strain>
        <tissue evidence="1">Leaf</tissue>
    </source>
</reference>
<name>A0A9D4A336_9ROSI</name>
<dbReference type="EMBL" id="JAIQCV010000007">
    <property type="protein sequence ID" value="KAH1082825.1"/>
    <property type="molecule type" value="Genomic_DNA"/>
</dbReference>
<dbReference type="AlphaFoldDB" id="A0A9D4A336"/>
<accession>A0A9D4A336</accession>
<proteinExistence type="predicted"/>